<sequence>MATNDATVPAAPTAPAAFLGLLMLDTRFPRPPGDVGNPETYARAGIPARFVTVPGASPRKIVQEADPAFLQPFIDAAVGLARDGAALISTSCGFLARYQDALQAAVPVPVVSSSLLQCRGLARVGIVTFDAASLDRALLDAAGVPANAVVEGLAPGCEMQARILENAPDMDLARVERDVVEAAERLARRAPDLTDIVLECTNMPPYREAVARATGLPVHDIETLLLRAWRARAA</sequence>
<proteinExistence type="predicted"/>
<evidence type="ECO:0008006" key="3">
    <source>
        <dbReference type="Google" id="ProtNLM"/>
    </source>
</evidence>
<dbReference type="Proteomes" id="UP000507979">
    <property type="component" value="Unassembled WGS sequence"/>
</dbReference>
<evidence type="ECO:0000313" key="2">
    <source>
        <dbReference type="Proteomes" id="UP000507979"/>
    </source>
</evidence>
<dbReference type="AlphaFoldDB" id="A0A6J5B7X9"/>
<dbReference type="RefSeq" id="WP_082380539.1">
    <property type="nucleotide sequence ID" value="NZ_CADIJR010000069.1"/>
</dbReference>
<protein>
    <recommendedName>
        <fullName evidence="3">Glutamate racemase</fullName>
    </recommendedName>
</protein>
<accession>A0A6J5B7X9</accession>
<dbReference type="GeneID" id="92900833"/>
<dbReference type="EMBL" id="CADIJR010000069">
    <property type="protein sequence ID" value="CAB3695010.1"/>
    <property type="molecule type" value="Genomic_DNA"/>
</dbReference>
<name>A0A6J5B7X9_9BURK</name>
<dbReference type="Pfam" id="PF01177">
    <property type="entry name" value="Asp_Glu_race"/>
    <property type="match status" value="1"/>
</dbReference>
<dbReference type="NCBIfam" id="NF005679">
    <property type="entry name" value="PRK07475.1"/>
    <property type="match status" value="1"/>
</dbReference>
<reference evidence="1 2" key="1">
    <citation type="submission" date="2020-04" db="EMBL/GenBank/DDBJ databases">
        <authorList>
            <person name="De Canck E."/>
        </authorList>
    </citation>
    <scope>NUCLEOTIDE SEQUENCE [LARGE SCALE GENOMIC DNA]</scope>
    <source>
        <strain evidence="1 2">LMG 26845</strain>
    </source>
</reference>
<dbReference type="InterPro" id="IPR015942">
    <property type="entry name" value="Asp/Glu/hydantoin_racemase"/>
</dbReference>
<keyword evidence="2" id="KW-1185">Reference proteome</keyword>
<gene>
    <name evidence="1" type="ORF">LMG26845_04944</name>
</gene>
<dbReference type="GO" id="GO:0047661">
    <property type="term" value="F:amino-acid racemase activity"/>
    <property type="evidence" value="ECO:0007669"/>
    <property type="project" value="InterPro"/>
</dbReference>
<evidence type="ECO:0000313" key="1">
    <source>
        <dbReference type="EMBL" id="CAB3695010.1"/>
    </source>
</evidence>
<organism evidence="1 2">
    <name type="scientific">Achromobacter insuavis</name>
    <dbReference type="NCBI Taxonomy" id="1287735"/>
    <lineage>
        <taxon>Bacteria</taxon>
        <taxon>Pseudomonadati</taxon>
        <taxon>Pseudomonadota</taxon>
        <taxon>Betaproteobacteria</taxon>
        <taxon>Burkholderiales</taxon>
        <taxon>Alcaligenaceae</taxon>
        <taxon>Achromobacter</taxon>
    </lineage>
</organism>